<dbReference type="InterPro" id="IPR043128">
    <property type="entry name" value="Rev_trsase/Diguanyl_cyclase"/>
</dbReference>
<keyword evidence="7 11" id="KW-0863">Zinc-finger</keyword>
<dbReference type="InterPro" id="IPR019786">
    <property type="entry name" value="Zinc_finger_PHD-type_CS"/>
</dbReference>
<dbReference type="SUPFAM" id="SSF50630">
    <property type="entry name" value="Acid proteases"/>
    <property type="match status" value="1"/>
</dbReference>
<dbReference type="PROSITE" id="PS50016">
    <property type="entry name" value="ZF_PHD_2"/>
    <property type="match status" value="1"/>
</dbReference>
<keyword evidence="10" id="KW-0695">RNA-directed DNA polymerase</keyword>
<reference evidence="15" key="1">
    <citation type="journal article" date="2023" name="G3 (Bethesda)">
        <title>A reference genome for the long-term kleptoplast-retaining sea slug Elysia crispata morphotype clarki.</title>
        <authorList>
            <person name="Eastman K.E."/>
            <person name="Pendleton A.L."/>
            <person name="Shaikh M.A."/>
            <person name="Suttiyut T."/>
            <person name="Ogas R."/>
            <person name="Tomko P."/>
            <person name="Gavelis G."/>
            <person name="Widhalm J.R."/>
            <person name="Wisecaver J.H."/>
        </authorList>
    </citation>
    <scope>NUCLEOTIDE SEQUENCE</scope>
    <source>
        <strain evidence="15">ECLA1</strain>
    </source>
</reference>
<dbReference type="Gene3D" id="3.30.420.10">
    <property type="entry name" value="Ribonuclease H-like superfamily/Ribonuclease H"/>
    <property type="match status" value="1"/>
</dbReference>
<dbReference type="PROSITE" id="PS01359">
    <property type="entry name" value="ZF_PHD_1"/>
    <property type="match status" value="1"/>
</dbReference>
<dbReference type="GO" id="GO:0003676">
    <property type="term" value="F:nucleic acid binding"/>
    <property type="evidence" value="ECO:0007669"/>
    <property type="project" value="InterPro"/>
</dbReference>
<dbReference type="PANTHER" id="PTHR37984">
    <property type="entry name" value="PROTEIN CBG26694"/>
    <property type="match status" value="1"/>
</dbReference>
<dbReference type="InterPro" id="IPR001584">
    <property type="entry name" value="Integrase_cat-core"/>
</dbReference>
<dbReference type="InterPro" id="IPR013083">
    <property type="entry name" value="Znf_RING/FYVE/PHD"/>
</dbReference>
<evidence type="ECO:0008006" key="17">
    <source>
        <dbReference type="Google" id="ProtNLM"/>
    </source>
</evidence>
<dbReference type="Pfam" id="PF00628">
    <property type="entry name" value="PHD"/>
    <property type="match status" value="1"/>
</dbReference>
<evidence type="ECO:0000256" key="5">
    <source>
        <dbReference type="ARBA" id="ARBA00022723"/>
    </source>
</evidence>
<gene>
    <name evidence="15" type="ORF">RRG08_000903</name>
</gene>
<dbReference type="SUPFAM" id="SSF57903">
    <property type="entry name" value="FYVE/PHD zinc finger"/>
    <property type="match status" value="1"/>
</dbReference>
<dbReference type="InterPro" id="IPR050951">
    <property type="entry name" value="Retrovirus_Pol_polyprotein"/>
</dbReference>
<evidence type="ECO:0000259" key="14">
    <source>
        <dbReference type="PROSITE" id="PS50994"/>
    </source>
</evidence>
<dbReference type="AlphaFoldDB" id="A0AAE0YLB6"/>
<evidence type="ECO:0000259" key="12">
    <source>
        <dbReference type="PROSITE" id="PS50016"/>
    </source>
</evidence>
<protein>
    <recommendedName>
        <fullName evidence="17">Reverse transcriptase</fullName>
    </recommendedName>
</protein>
<dbReference type="InterPro" id="IPR012337">
    <property type="entry name" value="RNaseH-like_sf"/>
</dbReference>
<name>A0AAE0YLB6_9GAST</name>
<keyword evidence="16" id="KW-1185">Reference proteome</keyword>
<evidence type="ECO:0000256" key="7">
    <source>
        <dbReference type="ARBA" id="ARBA00022771"/>
    </source>
</evidence>
<dbReference type="InterPro" id="IPR019787">
    <property type="entry name" value="Znf_PHD-finger"/>
</dbReference>
<dbReference type="GO" id="GO:0004519">
    <property type="term" value="F:endonuclease activity"/>
    <property type="evidence" value="ECO:0007669"/>
    <property type="project" value="UniProtKB-KW"/>
</dbReference>
<dbReference type="Gene3D" id="3.30.40.10">
    <property type="entry name" value="Zinc/RING finger domain, C3HC4 (zinc finger)"/>
    <property type="match status" value="1"/>
</dbReference>
<evidence type="ECO:0000256" key="9">
    <source>
        <dbReference type="ARBA" id="ARBA00022833"/>
    </source>
</evidence>
<dbReference type="InterPro" id="IPR043502">
    <property type="entry name" value="DNA/RNA_pol_sf"/>
</dbReference>
<dbReference type="CDD" id="cd01647">
    <property type="entry name" value="RT_LTR"/>
    <property type="match status" value="1"/>
</dbReference>
<keyword evidence="2" id="KW-0808">Transferase</keyword>
<dbReference type="Pfam" id="PF00078">
    <property type="entry name" value="RVT_1"/>
    <property type="match status" value="1"/>
</dbReference>
<feature type="domain" description="PHD-type" evidence="12">
    <location>
        <begin position="841"/>
        <end position="890"/>
    </location>
</feature>
<dbReference type="FunFam" id="3.10.10.10:FF:000007">
    <property type="entry name" value="Retrovirus-related Pol polyprotein from transposon 17.6-like Protein"/>
    <property type="match status" value="1"/>
</dbReference>
<dbReference type="SUPFAM" id="SSF56672">
    <property type="entry name" value="DNA/RNA polymerases"/>
    <property type="match status" value="1"/>
</dbReference>
<dbReference type="InterPro" id="IPR036397">
    <property type="entry name" value="RNaseH_sf"/>
</dbReference>
<evidence type="ECO:0000256" key="3">
    <source>
        <dbReference type="ARBA" id="ARBA00022695"/>
    </source>
</evidence>
<dbReference type="PROSITE" id="PS50994">
    <property type="entry name" value="INTEGRASE"/>
    <property type="match status" value="1"/>
</dbReference>
<evidence type="ECO:0000256" key="11">
    <source>
        <dbReference type="PROSITE-ProRule" id="PRU00146"/>
    </source>
</evidence>
<keyword evidence="5" id="KW-0479">Metal-binding</keyword>
<dbReference type="GO" id="GO:0015074">
    <property type="term" value="P:DNA integration"/>
    <property type="evidence" value="ECO:0007669"/>
    <property type="project" value="InterPro"/>
</dbReference>
<dbReference type="InterPro" id="IPR011011">
    <property type="entry name" value="Znf_FYVE_PHD"/>
</dbReference>
<evidence type="ECO:0000256" key="2">
    <source>
        <dbReference type="ARBA" id="ARBA00022679"/>
    </source>
</evidence>
<dbReference type="PROSITE" id="PS50878">
    <property type="entry name" value="RT_POL"/>
    <property type="match status" value="1"/>
</dbReference>
<accession>A0AAE0YLB6</accession>
<evidence type="ECO:0000313" key="15">
    <source>
        <dbReference type="EMBL" id="KAK3748671.1"/>
    </source>
</evidence>
<dbReference type="Gene3D" id="3.30.70.270">
    <property type="match status" value="1"/>
</dbReference>
<evidence type="ECO:0000256" key="4">
    <source>
        <dbReference type="ARBA" id="ARBA00022722"/>
    </source>
</evidence>
<evidence type="ECO:0000256" key="1">
    <source>
        <dbReference type="ARBA" id="ARBA00022670"/>
    </source>
</evidence>
<dbReference type="SMART" id="SM00249">
    <property type="entry name" value="PHD"/>
    <property type="match status" value="1"/>
</dbReference>
<dbReference type="GO" id="GO:0008270">
    <property type="term" value="F:zinc ion binding"/>
    <property type="evidence" value="ECO:0007669"/>
    <property type="project" value="UniProtKB-KW"/>
</dbReference>
<proteinExistence type="predicted"/>
<keyword evidence="6" id="KW-0255">Endonuclease</keyword>
<dbReference type="PANTHER" id="PTHR37984:SF5">
    <property type="entry name" value="PROTEIN NYNRIN-LIKE"/>
    <property type="match status" value="1"/>
</dbReference>
<keyword evidence="4" id="KW-0540">Nuclease</keyword>
<feature type="domain" description="Integrase catalytic" evidence="14">
    <location>
        <begin position="611"/>
        <end position="699"/>
    </location>
</feature>
<dbReference type="EMBL" id="JAWDGP010006002">
    <property type="protein sequence ID" value="KAK3748671.1"/>
    <property type="molecule type" value="Genomic_DNA"/>
</dbReference>
<dbReference type="Gene3D" id="3.10.10.10">
    <property type="entry name" value="HIV Type 1 Reverse Transcriptase, subunit A, domain 1"/>
    <property type="match status" value="1"/>
</dbReference>
<evidence type="ECO:0000313" key="16">
    <source>
        <dbReference type="Proteomes" id="UP001283361"/>
    </source>
</evidence>
<sequence>MDLQIISGSNVPVRRDIPATPILVCNVLDPSEANCNGVGCPQGAGPKLLDSQRDHSQESTPAYTVPVRVGNIYVRAVVDTAAEVTIISTDIWDMIVPKPKAIGKRALQMAGKDHRAEALLVGPLPIKVGFLTTNEYCYVSALTDDMLLGVDFLDRHQAVVDFAEHTLTIHGSSITMNNVFPDMVSVSSTEDMTIPPRSHVRMSCRASKSVPGLILVEPGSYTNIMSPRIVCRDSDNIVMSLYNWTDRDVQLEAGTQLGLASNLTSADILSDTVDYSHASCIPNVRICEPTNAEQDLPVYLHALFEEAQSQLSHAETIALKSLLLEYADVFAQSDFDLGAFDAIKHTIDTGNSAPIKQRMRRTPIHFREEEDGHLDKMIQAGVIRPSASEWASPPVLVRKRDGSVRWCVDYRALNAITRKDVYPLPRIEDCVDTLEGNIWFSKLDANSAYWQVQMDESSREKTAFITRRGLFEFVRMPFGLSNAPATFSRVVNLILAGMNWETVLAFLDDICVLGRDFAEHLENLRQVFGRFRRFGLRLKPRKCSLFKKEVEFLGRLVSKGGVRVSPESIRQDSNLRGKIPMDFQSIALTTRPRQGPLASDSQRKCLCADDDQGRNFESTLFKSLCERLKIQKYRTTPYHPSSNGQVERFNRTLLNAVRCYLTDRQDRWDNCVPQIAAAIRASVNRHTGFTPNKLMLGREVNMPLELMFAQSGPTQADLPIENYVAQLQQDMLDAYQQAREVLKTSQKRMKVDYDVKSRKFEYRKGDAVYICDRATIKGLCSKLKSPWKGPGLIVNILTPYLLEVQIKNRTSVVNHDHIKKCLDRELPKWLAKARLKLTEPEIYCLCRKPDDGQPMVQCDTCLEWFHCRCVGLRRREADTLNQFLCHECQD</sequence>
<dbReference type="GO" id="GO:0008233">
    <property type="term" value="F:peptidase activity"/>
    <property type="evidence" value="ECO:0007669"/>
    <property type="project" value="UniProtKB-KW"/>
</dbReference>
<organism evidence="15 16">
    <name type="scientific">Elysia crispata</name>
    <name type="common">lettuce slug</name>
    <dbReference type="NCBI Taxonomy" id="231223"/>
    <lineage>
        <taxon>Eukaryota</taxon>
        <taxon>Metazoa</taxon>
        <taxon>Spiralia</taxon>
        <taxon>Lophotrochozoa</taxon>
        <taxon>Mollusca</taxon>
        <taxon>Gastropoda</taxon>
        <taxon>Heterobranchia</taxon>
        <taxon>Euthyneura</taxon>
        <taxon>Panpulmonata</taxon>
        <taxon>Sacoglossa</taxon>
        <taxon>Placobranchoidea</taxon>
        <taxon>Plakobranchidae</taxon>
        <taxon>Elysia</taxon>
    </lineage>
</organism>
<feature type="domain" description="Reverse transcriptase" evidence="13">
    <location>
        <begin position="378"/>
        <end position="557"/>
    </location>
</feature>
<dbReference type="Gene3D" id="2.40.70.10">
    <property type="entry name" value="Acid Proteases"/>
    <property type="match status" value="1"/>
</dbReference>
<keyword evidence="8" id="KW-0378">Hydrolase</keyword>
<dbReference type="SUPFAM" id="SSF53098">
    <property type="entry name" value="Ribonuclease H-like"/>
    <property type="match status" value="1"/>
</dbReference>
<evidence type="ECO:0000259" key="13">
    <source>
        <dbReference type="PROSITE" id="PS50878"/>
    </source>
</evidence>
<evidence type="ECO:0000256" key="10">
    <source>
        <dbReference type="ARBA" id="ARBA00022918"/>
    </source>
</evidence>
<dbReference type="InterPro" id="IPR001965">
    <property type="entry name" value="Znf_PHD"/>
</dbReference>
<dbReference type="InterPro" id="IPR000477">
    <property type="entry name" value="RT_dom"/>
</dbReference>
<evidence type="ECO:0000256" key="8">
    <source>
        <dbReference type="ARBA" id="ARBA00022801"/>
    </source>
</evidence>
<dbReference type="Proteomes" id="UP001283361">
    <property type="component" value="Unassembled WGS sequence"/>
</dbReference>
<keyword evidence="9" id="KW-0862">Zinc</keyword>
<comment type="caution">
    <text evidence="15">The sequence shown here is derived from an EMBL/GenBank/DDBJ whole genome shotgun (WGS) entry which is preliminary data.</text>
</comment>
<evidence type="ECO:0000256" key="6">
    <source>
        <dbReference type="ARBA" id="ARBA00022759"/>
    </source>
</evidence>
<keyword evidence="1" id="KW-0645">Protease</keyword>
<dbReference type="InterPro" id="IPR021109">
    <property type="entry name" value="Peptidase_aspartic_dom_sf"/>
</dbReference>
<dbReference type="GO" id="GO:0006508">
    <property type="term" value="P:proteolysis"/>
    <property type="evidence" value="ECO:0007669"/>
    <property type="project" value="UniProtKB-KW"/>
</dbReference>
<dbReference type="GO" id="GO:0003964">
    <property type="term" value="F:RNA-directed DNA polymerase activity"/>
    <property type="evidence" value="ECO:0007669"/>
    <property type="project" value="UniProtKB-KW"/>
</dbReference>
<keyword evidence="3" id="KW-0548">Nucleotidyltransferase</keyword>